<reference evidence="2" key="1">
    <citation type="submission" date="2016-11" db="UniProtKB">
        <authorList>
            <consortium name="WormBaseParasite"/>
        </authorList>
    </citation>
    <scope>IDENTIFICATION</scope>
</reference>
<dbReference type="WBParaSite" id="L893_g28307.t2">
    <property type="protein sequence ID" value="L893_g28307.t2"/>
    <property type="gene ID" value="L893_g28307"/>
</dbReference>
<accession>A0A1I7ZNQ8</accession>
<evidence type="ECO:0000313" key="2">
    <source>
        <dbReference type="WBParaSite" id="L893_g28307.t2"/>
    </source>
</evidence>
<dbReference type="Proteomes" id="UP000095287">
    <property type="component" value="Unplaced"/>
</dbReference>
<proteinExistence type="predicted"/>
<sequence length="251" mass="27816">MGKSSVAAQRLGLLINTPHYGHPCEISRIPPRSRMPKVAVDVILPTTQQTFITVCGCLAGKCDMLHSTAVSLLALVAVIGASMAPVDEQDITSFTSTVPMKQTRDSSCDVIQRSKNARLISSNVDESQRDSAIYQRYDDVHIDIGSAPPNKKSLYDNVLLRLKLGRYAEHICDADQFRPYVKELGVMSFTCTEMCYKCFPGSFAVCYLKNRMFPGVAQTCLCSYDHEQPINRAAFSLKQGGVIMPNLLRFH</sequence>
<organism evidence="1 2">
    <name type="scientific">Steinernema glaseri</name>
    <dbReference type="NCBI Taxonomy" id="37863"/>
    <lineage>
        <taxon>Eukaryota</taxon>
        <taxon>Metazoa</taxon>
        <taxon>Ecdysozoa</taxon>
        <taxon>Nematoda</taxon>
        <taxon>Chromadorea</taxon>
        <taxon>Rhabditida</taxon>
        <taxon>Tylenchina</taxon>
        <taxon>Panagrolaimomorpha</taxon>
        <taxon>Strongyloidoidea</taxon>
        <taxon>Steinernematidae</taxon>
        <taxon>Steinernema</taxon>
    </lineage>
</organism>
<protein>
    <submittedName>
        <fullName evidence="2">Apple domain-containing protein</fullName>
    </submittedName>
</protein>
<keyword evidence="1" id="KW-1185">Reference proteome</keyword>
<dbReference type="AlphaFoldDB" id="A0A1I7ZNQ8"/>
<evidence type="ECO:0000313" key="1">
    <source>
        <dbReference type="Proteomes" id="UP000095287"/>
    </source>
</evidence>
<name>A0A1I7ZNQ8_9BILA</name>